<dbReference type="Proteomes" id="UP000887565">
    <property type="component" value="Unplaced"/>
</dbReference>
<dbReference type="WBParaSite" id="nRc.2.0.1.t15670-RA">
    <property type="protein sequence ID" value="nRc.2.0.1.t15670-RA"/>
    <property type="gene ID" value="nRc.2.0.1.g15670"/>
</dbReference>
<organism evidence="2 3">
    <name type="scientific">Romanomermis culicivorax</name>
    <name type="common">Nematode worm</name>
    <dbReference type="NCBI Taxonomy" id="13658"/>
    <lineage>
        <taxon>Eukaryota</taxon>
        <taxon>Metazoa</taxon>
        <taxon>Ecdysozoa</taxon>
        <taxon>Nematoda</taxon>
        <taxon>Enoplea</taxon>
        <taxon>Dorylaimia</taxon>
        <taxon>Mermithida</taxon>
        <taxon>Mermithoidea</taxon>
        <taxon>Mermithidae</taxon>
        <taxon>Romanomermis</taxon>
    </lineage>
</organism>
<evidence type="ECO:0000313" key="3">
    <source>
        <dbReference type="WBParaSite" id="nRc.2.0.1.t15670-RA"/>
    </source>
</evidence>
<evidence type="ECO:0000256" key="1">
    <source>
        <dbReference type="SAM" id="MobiDB-lite"/>
    </source>
</evidence>
<sequence length="158" mass="18211">MGGRQGHGSLTRWIHEEPDGSGPAEMSLSRPINQSPVNRAWSMLTLANVQRSCQFCDDDDGVADDEKRDVRGSNEGLERILRLFLLEAWQFKQARTDCSLMVHQKVVETRNSFRYPLEAFQEKQIIVKNPAYTDENDLETFKLNSIKNRQLHVTKTYL</sequence>
<evidence type="ECO:0000313" key="2">
    <source>
        <dbReference type="Proteomes" id="UP000887565"/>
    </source>
</evidence>
<name>A0A915IP73_ROMCU</name>
<reference evidence="3" key="1">
    <citation type="submission" date="2022-11" db="UniProtKB">
        <authorList>
            <consortium name="WormBaseParasite"/>
        </authorList>
    </citation>
    <scope>IDENTIFICATION</scope>
</reference>
<proteinExistence type="predicted"/>
<protein>
    <submittedName>
        <fullName evidence="3">Uncharacterized protein</fullName>
    </submittedName>
</protein>
<dbReference type="AlphaFoldDB" id="A0A915IP73"/>
<accession>A0A915IP73</accession>
<keyword evidence="2" id="KW-1185">Reference proteome</keyword>
<feature type="region of interest" description="Disordered" evidence="1">
    <location>
        <begin position="1"/>
        <end position="31"/>
    </location>
</feature>